<dbReference type="SUPFAM" id="SSF81321">
    <property type="entry name" value="Family A G protein-coupled receptor-like"/>
    <property type="match status" value="1"/>
</dbReference>
<dbReference type="InterPro" id="IPR000217">
    <property type="entry name" value="Tubulin"/>
</dbReference>
<gene>
    <name evidence="19" type="primary">TUBB3</name>
</gene>
<feature type="transmembrane region" description="Helical" evidence="16">
    <location>
        <begin position="235"/>
        <end position="259"/>
    </location>
</feature>
<evidence type="ECO:0000256" key="14">
    <source>
        <dbReference type="ARBA" id="ARBA00023212"/>
    </source>
</evidence>
<comment type="subcellular location">
    <subcellularLocation>
        <location evidence="2">Cytoplasm</location>
        <location evidence="2">Cytoskeleton</location>
    </subcellularLocation>
    <subcellularLocation>
        <location evidence="3">Membrane</location>
    </subcellularLocation>
</comment>
<dbReference type="Gene3D" id="3.30.1330.20">
    <property type="entry name" value="Tubulin/FtsZ, C-terminal domain"/>
    <property type="match status" value="1"/>
</dbReference>
<accession>A0ABM4QSM5</accession>
<dbReference type="InterPro" id="IPR023123">
    <property type="entry name" value="Tubulin_C"/>
</dbReference>
<dbReference type="PROSITE" id="PS00227">
    <property type="entry name" value="TUBULIN"/>
    <property type="match status" value="1"/>
</dbReference>
<dbReference type="GeneID" id="109572609"/>
<evidence type="ECO:0000256" key="12">
    <source>
        <dbReference type="ARBA" id="ARBA00023134"/>
    </source>
</evidence>
<dbReference type="InterPro" id="IPR002453">
    <property type="entry name" value="Beta_tubulin"/>
</dbReference>
<evidence type="ECO:0000256" key="3">
    <source>
        <dbReference type="ARBA" id="ARBA00004370"/>
    </source>
</evidence>
<evidence type="ECO:0000256" key="8">
    <source>
        <dbReference type="ARBA" id="ARBA00022701"/>
    </source>
</evidence>
<evidence type="ECO:0000256" key="9">
    <source>
        <dbReference type="ARBA" id="ARBA00022741"/>
    </source>
</evidence>
<dbReference type="InterPro" id="IPR018316">
    <property type="entry name" value="Tubulin/FtsZ_2-layer-sand-dom"/>
</dbReference>
<keyword evidence="13 16" id="KW-0472">Membrane</keyword>
<dbReference type="Pfam" id="PF00091">
    <property type="entry name" value="Tubulin"/>
    <property type="match status" value="1"/>
</dbReference>
<evidence type="ECO:0000313" key="19">
    <source>
        <dbReference type="RefSeq" id="XP_070626304.1"/>
    </source>
</evidence>
<dbReference type="SMART" id="SM00865">
    <property type="entry name" value="Tubulin_C"/>
    <property type="match status" value="1"/>
</dbReference>
<dbReference type="RefSeq" id="XP_070626304.1">
    <property type="nucleotide sequence ID" value="XM_070770203.1"/>
</dbReference>
<keyword evidence="5" id="KW-0963">Cytoplasm</keyword>
<evidence type="ECO:0000256" key="10">
    <source>
        <dbReference type="ARBA" id="ARBA00022989"/>
    </source>
</evidence>
<evidence type="ECO:0000313" key="18">
    <source>
        <dbReference type="Proteomes" id="UP001652663"/>
    </source>
</evidence>
<keyword evidence="14" id="KW-0206">Cytoskeleton</keyword>
<organism evidence="18 19">
    <name type="scientific">Bos indicus</name>
    <name type="common">Zebu</name>
    <dbReference type="NCBI Taxonomy" id="9915"/>
    <lineage>
        <taxon>Eukaryota</taxon>
        <taxon>Metazoa</taxon>
        <taxon>Chordata</taxon>
        <taxon>Craniata</taxon>
        <taxon>Vertebrata</taxon>
        <taxon>Euteleostomi</taxon>
        <taxon>Mammalia</taxon>
        <taxon>Eutheria</taxon>
        <taxon>Laurasiatheria</taxon>
        <taxon>Artiodactyla</taxon>
        <taxon>Ruminantia</taxon>
        <taxon>Pecora</taxon>
        <taxon>Bovidae</taxon>
        <taxon>Bovinae</taxon>
        <taxon>Bos</taxon>
    </lineage>
</organism>
<evidence type="ECO:0000256" key="16">
    <source>
        <dbReference type="SAM" id="Phobius"/>
    </source>
</evidence>
<dbReference type="PANTHER" id="PTHR11588">
    <property type="entry name" value="TUBULIN"/>
    <property type="match status" value="1"/>
</dbReference>
<keyword evidence="18" id="KW-1185">Reference proteome</keyword>
<keyword evidence="11" id="KW-0675">Receptor</keyword>
<dbReference type="PRINTS" id="PR01161">
    <property type="entry name" value="TUBULIN"/>
</dbReference>
<feature type="transmembrane region" description="Helical" evidence="16">
    <location>
        <begin position="75"/>
        <end position="99"/>
    </location>
</feature>
<protein>
    <submittedName>
        <fullName evidence="19">Tubulin beta-3 chain</fullName>
    </submittedName>
</protein>
<evidence type="ECO:0000256" key="7">
    <source>
        <dbReference type="ARBA" id="ARBA00022692"/>
    </source>
</evidence>
<dbReference type="Gene3D" id="1.10.287.600">
    <property type="entry name" value="Helix hairpin bin"/>
    <property type="match status" value="1"/>
</dbReference>
<evidence type="ECO:0000256" key="5">
    <source>
        <dbReference type="ARBA" id="ARBA00022490"/>
    </source>
</evidence>
<dbReference type="InterPro" id="IPR017975">
    <property type="entry name" value="Tubulin_CS"/>
</dbReference>
<name>A0ABM4QSM5_BOSIN</name>
<evidence type="ECO:0000256" key="2">
    <source>
        <dbReference type="ARBA" id="ARBA00004245"/>
    </source>
</evidence>
<feature type="transmembrane region" description="Helical" evidence="16">
    <location>
        <begin position="119"/>
        <end position="140"/>
    </location>
</feature>
<feature type="domain" description="G-protein coupled receptors family 1 profile" evidence="17">
    <location>
        <begin position="55"/>
        <end position="298"/>
    </location>
</feature>
<feature type="transmembrane region" description="Helical" evidence="16">
    <location>
        <begin position="44"/>
        <end position="63"/>
    </location>
</feature>
<feature type="transmembrane region" description="Helical" evidence="16">
    <location>
        <begin position="187"/>
        <end position="214"/>
    </location>
</feature>
<sequence>MPALGSQRRLLGSLNCTPPATLPFTLAPNRTGPQCLEVSIPDGLFLSLGLVSLVENVLVVAAIAKNRNLHSPMYYFICCLAVSDLLVSVSNVLETAVMLLLEAGVLATQAAVVQQLDNVIDVLICGSMVSSLCFLGAIAVDRYISIFYALRYHSVVTLPRAWRIIAAIWVASILTSLLFITYYNHKVILLCLVGFFIAMLALMAVLYVHMLARACQHARGIARLQKRQRPIHQGFGLKGAATLTILLGVFFLCWGPFFLHLSLIVLCPQHPTCGCIFKNFNLFLALIICNAIVDPLIYAFRSQELRKTLQEVLQCSCCLKLGAEEWECGEEGVARRLGSAFKFRPAGRRVSAPPALGDRAYALPSCWDRLMDEKQGYQPALQPPGQSPTLAVPPDCWPRGWELVPGRAGLCWEMDDECAQERPSLLRRGVRLPLGKGAEGSRGGGQGPRGASIVLPGAHQPRLPDARSPETRWRREAAPPQRAVERGCAARMLAAAGAAVFGGAPGLAARDDAVPGETGGAPPIRAGGGGGRASAASCSRSARVSQPPAIAPSMREIVHIQAGQCGNQIGAKFWEVISDEHGIDPSGNYVGDSDLQLERISVYYNEASSHKYVPRAILVDLEPGTMDSVRSGAFGHLFRPDNFIFGQSGAGNNWAKGHYTEGAELVDSVLDVVRKECENCDCLQGFQLTHSLGGGTGSGMGTLLISKVREEYPDRIMNTFSVVPSPKVSDTVVEPYNATLSIHQLVENTDETYCIDNEALYDICFRTLKLATPTYGDLNHLVSATMSGVTTSLRFPGQLNADLRKLAVNMVPFPRLHFFMPGFAPLTARGSQQYRALTVPELTQQMFDAKNMMAACDPRHGRYLTVATVFRGRMSMKEVDEQMLAIQSKNSSYFVEWIPNNVKVAVCDIPPRGLKMSSTFIGNSTAIQELFKRISEQFTAMFRRKAFLHWYTGEGMDEMEFTEAESNMNDLVSEYQQYQDATAEEEGEMYEDDEEESEAQGPK</sequence>
<comment type="cofactor">
    <cofactor evidence="1">
        <name>Mg(2+)</name>
        <dbReference type="ChEBI" id="CHEBI:18420"/>
    </cofactor>
</comment>
<feature type="region of interest" description="Disordered" evidence="15">
    <location>
        <begin position="978"/>
        <end position="1003"/>
    </location>
</feature>
<dbReference type="PROSITE" id="PS50262">
    <property type="entry name" value="G_PROTEIN_RECEP_F1_2"/>
    <property type="match status" value="1"/>
</dbReference>
<dbReference type="CDD" id="cd15351">
    <property type="entry name" value="7tmA_MC1R"/>
    <property type="match status" value="1"/>
</dbReference>
<dbReference type="PRINTS" id="PR01163">
    <property type="entry name" value="BETATUBULIN"/>
</dbReference>
<proteinExistence type="inferred from homology"/>
<feature type="compositionally biased region" description="Basic and acidic residues" evidence="15">
    <location>
        <begin position="462"/>
        <end position="477"/>
    </location>
</feature>
<dbReference type="Gene3D" id="1.20.1070.10">
    <property type="entry name" value="Rhodopsin 7-helix transmembrane proteins"/>
    <property type="match status" value="1"/>
</dbReference>
<keyword evidence="9" id="KW-0547">Nucleotide-binding</keyword>
<dbReference type="Proteomes" id="UP001652663">
    <property type="component" value="Chromosome 18"/>
</dbReference>
<keyword evidence="6" id="KW-1017">Isopeptide bond</keyword>
<keyword evidence="12" id="KW-0342">GTP-binding</keyword>
<dbReference type="Gene3D" id="3.40.50.1440">
    <property type="entry name" value="Tubulin/FtsZ, GTPase domain"/>
    <property type="match status" value="1"/>
</dbReference>
<keyword evidence="11" id="KW-0807">Transducer</keyword>
<evidence type="ECO:0000256" key="11">
    <source>
        <dbReference type="ARBA" id="ARBA00023040"/>
    </source>
</evidence>
<keyword evidence="11" id="KW-0297">G-protein coupled receptor</keyword>
<feature type="region of interest" description="Disordered" evidence="15">
    <location>
        <begin position="434"/>
        <end position="482"/>
    </location>
</feature>
<dbReference type="InterPro" id="IPR036525">
    <property type="entry name" value="Tubulin/FtsZ_GTPase_sf"/>
</dbReference>
<keyword evidence="8" id="KW-0493">Microtubule</keyword>
<keyword evidence="7 16" id="KW-0812">Transmembrane</keyword>
<dbReference type="PROSITE" id="PS00237">
    <property type="entry name" value="G_PROTEIN_RECEP_F1_1"/>
    <property type="match status" value="1"/>
</dbReference>
<evidence type="ECO:0000256" key="15">
    <source>
        <dbReference type="SAM" id="MobiDB-lite"/>
    </source>
</evidence>
<feature type="compositionally biased region" description="Gly residues" evidence="15">
    <location>
        <begin position="437"/>
        <end position="448"/>
    </location>
</feature>
<evidence type="ECO:0000256" key="4">
    <source>
        <dbReference type="ARBA" id="ARBA00009636"/>
    </source>
</evidence>
<dbReference type="SUPFAM" id="SSF55307">
    <property type="entry name" value="Tubulin C-terminal domain-like"/>
    <property type="match status" value="1"/>
</dbReference>
<feature type="compositionally biased region" description="Acidic residues" evidence="15">
    <location>
        <begin position="982"/>
        <end position="1003"/>
    </location>
</feature>
<dbReference type="Pfam" id="PF00001">
    <property type="entry name" value="7tm_1"/>
    <property type="match status" value="2"/>
</dbReference>
<dbReference type="InterPro" id="IPR017452">
    <property type="entry name" value="GPCR_Rhodpsn_7TM"/>
</dbReference>
<dbReference type="InterPro" id="IPR008280">
    <property type="entry name" value="Tub_FtsZ_C"/>
</dbReference>
<keyword evidence="10 16" id="KW-1133">Transmembrane helix</keyword>
<comment type="similarity">
    <text evidence="4">Belongs to the tubulin family.</text>
</comment>
<dbReference type="SUPFAM" id="SSF52490">
    <property type="entry name" value="Tubulin nucleotide-binding domain-like"/>
    <property type="match status" value="1"/>
</dbReference>
<dbReference type="CDD" id="cd02187">
    <property type="entry name" value="beta_tubulin"/>
    <property type="match status" value="1"/>
</dbReference>
<feature type="transmembrane region" description="Helical" evidence="16">
    <location>
        <begin position="161"/>
        <end position="181"/>
    </location>
</feature>
<reference evidence="19" key="1">
    <citation type="submission" date="2025-08" db="UniProtKB">
        <authorList>
            <consortium name="RefSeq"/>
        </authorList>
    </citation>
    <scope>IDENTIFICATION</scope>
    <source>
        <tissue evidence="19">Blood</tissue>
    </source>
</reference>
<evidence type="ECO:0000256" key="6">
    <source>
        <dbReference type="ARBA" id="ARBA00022499"/>
    </source>
</evidence>
<dbReference type="SMART" id="SM01381">
    <property type="entry name" value="7TM_GPCR_Srsx"/>
    <property type="match status" value="1"/>
</dbReference>
<dbReference type="SMART" id="SM00864">
    <property type="entry name" value="Tubulin"/>
    <property type="match status" value="1"/>
</dbReference>
<dbReference type="InterPro" id="IPR037103">
    <property type="entry name" value="Tubulin/FtsZ-like_C"/>
</dbReference>
<dbReference type="InterPro" id="IPR003008">
    <property type="entry name" value="Tubulin_FtsZ_GTPase"/>
</dbReference>
<dbReference type="InterPro" id="IPR000276">
    <property type="entry name" value="GPCR_Rhodpsn"/>
</dbReference>
<evidence type="ECO:0000256" key="1">
    <source>
        <dbReference type="ARBA" id="ARBA00001946"/>
    </source>
</evidence>
<dbReference type="Pfam" id="PF03953">
    <property type="entry name" value="Tubulin_C"/>
    <property type="match status" value="1"/>
</dbReference>
<evidence type="ECO:0000259" key="17">
    <source>
        <dbReference type="PROSITE" id="PS50262"/>
    </source>
</evidence>
<evidence type="ECO:0000256" key="13">
    <source>
        <dbReference type="ARBA" id="ARBA00023136"/>
    </source>
</evidence>